<comment type="caution">
    <text evidence="1">The sequence shown here is derived from an EMBL/GenBank/DDBJ whole genome shotgun (WGS) entry which is preliminary data.</text>
</comment>
<dbReference type="AlphaFoldDB" id="A0A9X4RHP9"/>
<reference evidence="1" key="1">
    <citation type="submission" date="2019-05" db="EMBL/GenBank/DDBJ databases">
        <title>Whole genome sequencing of Pseudanabaena catenata USMAC16.</title>
        <authorList>
            <person name="Khan Z."/>
            <person name="Omar W.M."/>
            <person name="Convey P."/>
            <person name="Merican F."/>
            <person name="Najimudin N."/>
        </authorList>
    </citation>
    <scope>NUCLEOTIDE SEQUENCE</scope>
    <source>
        <strain evidence="1">USMAC16</strain>
    </source>
</reference>
<dbReference type="SUPFAM" id="SSF53756">
    <property type="entry name" value="UDP-Glycosyltransferase/glycogen phosphorylase"/>
    <property type="match status" value="1"/>
</dbReference>
<accession>A0A9X4RHP9</accession>
<dbReference type="EMBL" id="VBTY01000082">
    <property type="protein sequence ID" value="MDG3495118.1"/>
    <property type="molecule type" value="Genomic_DNA"/>
</dbReference>
<gene>
    <name evidence="1" type="ORF">FEV09_11165</name>
</gene>
<sequence>MEILCISNGHGEDIIAARICIELEKLGFSAIALPLVGVGHAYVKANIPIVEQFTQAMPSGGFVRMDSRQLARDVKSGLVGLTRKQLGYAWNWSRDRRRGKRLILAVGDIVPLLFAWLPSKFGGCDFAFVATAKSEYYWRDRKSGLPHVKKPFGGSIFFPWERALMNSDRCKAIFVRDQLTAEILNRDFKLSAIYLGNSMMDGLEPQGLDFGIGENEWAVTILPGSRSPEAYENWMTLMLCAQVVSRTIPHNVHFLVAIAPDLDLEIIGQSIIQKGWLRIDETTFKVQNARLMLLQNGFGDCLHQCHLGLAMAGTATEQMVGLGKPVITIAGNGPQFTRKFAEEQADLLGCSINLIDKPAQVADVLNEILQDPDYFQEVSRNGEERMGKAGASANIAKYIAEKIIF</sequence>
<dbReference type="Proteomes" id="UP001152872">
    <property type="component" value="Unassembled WGS sequence"/>
</dbReference>
<proteinExistence type="predicted"/>
<dbReference type="InterPro" id="IPR019994">
    <property type="entry name" value="Lipid-A-disac_synthase-rel_put"/>
</dbReference>
<dbReference type="PANTHER" id="PTHR39517">
    <property type="entry name" value="SLL0192 PROTEIN"/>
    <property type="match status" value="1"/>
</dbReference>
<dbReference type="RefSeq" id="WP_009627229.1">
    <property type="nucleotide sequence ID" value="NZ_VBTY01000082.1"/>
</dbReference>
<evidence type="ECO:0000313" key="2">
    <source>
        <dbReference type="Proteomes" id="UP001152872"/>
    </source>
</evidence>
<name>A0A9X4RHP9_9CYAN</name>
<dbReference type="PANTHER" id="PTHR39517:SF1">
    <property type="entry name" value="LIPID-A-DISACCHARIDE SYNTHASE"/>
    <property type="match status" value="1"/>
</dbReference>
<evidence type="ECO:0000313" key="1">
    <source>
        <dbReference type="EMBL" id="MDG3495118.1"/>
    </source>
</evidence>
<keyword evidence="2" id="KW-1185">Reference proteome</keyword>
<organism evidence="1 2">
    <name type="scientific">Pseudanabaena catenata USMAC16</name>
    <dbReference type="NCBI Taxonomy" id="1855837"/>
    <lineage>
        <taxon>Bacteria</taxon>
        <taxon>Bacillati</taxon>
        <taxon>Cyanobacteriota</taxon>
        <taxon>Cyanophyceae</taxon>
        <taxon>Pseudanabaenales</taxon>
        <taxon>Pseudanabaenaceae</taxon>
        <taxon>Pseudanabaena</taxon>
    </lineage>
</organism>
<dbReference type="NCBIfam" id="TIGR03492">
    <property type="entry name" value="lipid-A-disaccharide synthase-related protein"/>
    <property type="match status" value="1"/>
</dbReference>
<protein>
    <submittedName>
        <fullName evidence="1">Lipid-A-disaccharide synthase-related protein</fullName>
    </submittedName>
</protein>